<dbReference type="PANTHER" id="PTHR34580:SF3">
    <property type="entry name" value="PROTEIN PAFB"/>
    <property type="match status" value="1"/>
</dbReference>
<feature type="domain" description="Helix-turn-helix type 11" evidence="1">
    <location>
        <begin position="6"/>
        <end position="59"/>
    </location>
</feature>
<evidence type="ECO:0000259" key="2">
    <source>
        <dbReference type="Pfam" id="PF13280"/>
    </source>
</evidence>
<dbReference type="PROSITE" id="PS52050">
    <property type="entry name" value="WYL"/>
    <property type="match status" value="1"/>
</dbReference>
<feature type="domain" description="WYL" evidence="2">
    <location>
        <begin position="137"/>
        <end position="203"/>
    </location>
</feature>
<evidence type="ECO:0000313" key="4">
    <source>
        <dbReference type="Proteomes" id="UP001597295"/>
    </source>
</evidence>
<dbReference type="EMBL" id="JBHUIP010000003">
    <property type="protein sequence ID" value="MFD2262194.1"/>
    <property type="molecule type" value="Genomic_DNA"/>
</dbReference>
<dbReference type="Gene3D" id="1.10.10.10">
    <property type="entry name" value="Winged helix-like DNA-binding domain superfamily/Winged helix DNA-binding domain"/>
    <property type="match status" value="1"/>
</dbReference>
<name>A0ABW5DNY9_9PROT</name>
<gene>
    <name evidence="3" type="ORF">ACFSM5_04790</name>
</gene>
<evidence type="ECO:0000313" key="3">
    <source>
        <dbReference type="EMBL" id="MFD2262194.1"/>
    </source>
</evidence>
<sequence>MSRTSRLFDLIETLRRHRTPVTAAHLAQEMGVSQRTIYRDIQTLIGMGAAIDGEAGIGYLLRPGFFMPPLMFTPEELEALVLGVRWVCKQGDATLADAAENLLAKIATAAPTDLRDQMADTGLWAPMAAGEAAQSPLLKDLREAIRHETRLSIRYNDLQGSASERIIWPFALAYFQRTRILAAWCELRQGFRHFRTERIESLEPVAGRYPRRRAALVQAWRKEMGFDAHLLT</sequence>
<reference evidence="4" key="1">
    <citation type="journal article" date="2019" name="Int. J. Syst. Evol. Microbiol.">
        <title>The Global Catalogue of Microorganisms (GCM) 10K type strain sequencing project: providing services to taxonomists for standard genome sequencing and annotation.</title>
        <authorList>
            <consortium name="The Broad Institute Genomics Platform"/>
            <consortium name="The Broad Institute Genome Sequencing Center for Infectious Disease"/>
            <person name="Wu L."/>
            <person name="Ma J."/>
        </authorList>
    </citation>
    <scope>NUCLEOTIDE SEQUENCE [LARGE SCALE GENOMIC DNA]</scope>
    <source>
        <strain evidence="4">CGMCC 1.19062</strain>
    </source>
</reference>
<evidence type="ECO:0000259" key="1">
    <source>
        <dbReference type="Pfam" id="PF08279"/>
    </source>
</evidence>
<keyword evidence="4" id="KW-1185">Reference proteome</keyword>
<accession>A0ABW5DNY9</accession>
<comment type="caution">
    <text evidence="3">The sequence shown here is derived from an EMBL/GenBank/DDBJ whole genome shotgun (WGS) entry which is preliminary data.</text>
</comment>
<dbReference type="RefSeq" id="WP_379875111.1">
    <property type="nucleotide sequence ID" value="NZ_JBHUIP010000003.1"/>
</dbReference>
<organism evidence="3 4">
    <name type="scientific">Lacibacterium aquatile</name>
    <dbReference type="NCBI Taxonomy" id="1168082"/>
    <lineage>
        <taxon>Bacteria</taxon>
        <taxon>Pseudomonadati</taxon>
        <taxon>Pseudomonadota</taxon>
        <taxon>Alphaproteobacteria</taxon>
        <taxon>Rhodospirillales</taxon>
        <taxon>Rhodospirillaceae</taxon>
    </lineage>
</organism>
<dbReference type="InterPro" id="IPR013196">
    <property type="entry name" value="HTH_11"/>
</dbReference>
<dbReference type="InterPro" id="IPR036390">
    <property type="entry name" value="WH_DNA-bd_sf"/>
</dbReference>
<dbReference type="InterPro" id="IPR036388">
    <property type="entry name" value="WH-like_DNA-bd_sf"/>
</dbReference>
<dbReference type="Pfam" id="PF08279">
    <property type="entry name" value="HTH_11"/>
    <property type="match status" value="1"/>
</dbReference>
<dbReference type="Pfam" id="PF13280">
    <property type="entry name" value="WYL"/>
    <property type="match status" value="1"/>
</dbReference>
<protein>
    <submittedName>
        <fullName evidence="3">Helix-turn-helix transcriptional regulator</fullName>
    </submittedName>
</protein>
<dbReference type="InterPro" id="IPR026881">
    <property type="entry name" value="WYL_dom"/>
</dbReference>
<dbReference type="SUPFAM" id="SSF46785">
    <property type="entry name" value="Winged helix' DNA-binding domain"/>
    <property type="match status" value="1"/>
</dbReference>
<dbReference type="Proteomes" id="UP001597295">
    <property type="component" value="Unassembled WGS sequence"/>
</dbReference>
<proteinExistence type="predicted"/>
<dbReference type="InterPro" id="IPR051534">
    <property type="entry name" value="CBASS_pafABC_assoc_protein"/>
</dbReference>
<dbReference type="PANTHER" id="PTHR34580">
    <property type="match status" value="1"/>
</dbReference>